<keyword evidence="2" id="KW-0479">Metal-binding</keyword>
<protein>
    <recommendedName>
        <fullName evidence="6">HAT C-terminal dimerisation domain-containing protein</fullName>
    </recommendedName>
</protein>
<reference evidence="8" key="1">
    <citation type="journal article" date="2011" name="Genome Biol.">
        <title>Comparative genomics of the social amoebae Dictyostelium discoideum and Dictyostelium purpureum.</title>
        <authorList>
            <consortium name="US DOE Joint Genome Institute (JGI-PGF)"/>
            <person name="Sucgang R."/>
            <person name="Kuo A."/>
            <person name="Tian X."/>
            <person name="Salerno W."/>
            <person name="Parikh A."/>
            <person name="Feasley C.L."/>
            <person name="Dalin E."/>
            <person name="Tu H."/>
            <person name="Huang E."/>
            <person name="Barry K."/>
            <person name="Lindquist E."/>
            <person name="Shapiro H."/>
            <person name="Bruce D."/>
            <person name="Schmutz J."/>
            <person name="Salamov A."/>
            <person name="Fey P."/>
            <person name="Gaudet P."/>
            <person name="Anjard C."/>
            <person name="Babu M.M."/>
            <person name="Basu S."/>
            <person name="Bushmanova Y."/>
            <person name="van der Wel H."/>
            <person name="Katoh-Kurasawa M."/>
            <person name="Dinh C."/>
            <person name="Coutinho P.M."/>
            <person name="Saito T."/>
            <person name="Elias M."/>
            <person name="Schaap P."/>
            <person name="Kay R.R."/>
            <person name="Henrissat B."/>
            <person name="Eichinger L."/>
            <person name="Rivero F."/>
            <person name="Putnam N.H."/>
            <person name="West C.M."/>
            <person name="Loomis W.F."/>
            <person name="Chisholm R.L."/>
            <person name="Shaulsky G."/>
            <person name="Strassmann J.E."/>
            <person name="Queller D.C."/>
            <person name="Kuspa A."/>
            <person name="Grigoriev I.V."/>
        </authorList>
    </citation>
    <scope>NUCLEOTIDE SEQUENCE [LARGE SCALE GENOMIC DNA]</scope>
    <source>
        <strain evidence="8">QSDP1</strain>
    </source>
</reference>
<feature type="domain" description="HAT C-terminal dimerisation" evidence="6">
    <location>
        <begin position="105"/>
        <end position="185"/>
    </location>
</feature>
<dbReference type="KEGG" id="dpp:DICPUDRAFT_73697"/>
<keyword evidence="8" id="KW-1185">Reference proteome</keyword>
<dbReference type="OrthoDB" id="10043784at2759"/>
<gene>
    <name evidence="7" type="ORF">DICPUDRAFT_73697</name>
</gene>
<name>F1A463_DICPU</name>
<evidence type="ECO:0000256" key="5">
    <source>
        <dbReference type="ARBA" id="ARBA00023242"/>
    </source>
</evidence>
<dbReference type="Proteomes" id="UP000001064">
    <property type="component" value="Unassembled WGS sequence"/>
</dbReference>
<sequence>MDDKVRNEKFYNSYLIDPFYKGLMFKHPTWNQGWKTAIDTLNQHFSRLPVSYIENHLRSLNLSQSLYQNQNHNQNQNQNQNDKKKSNKSQKESKMEYYSRLFNSELDEFLNRDRLSREDNIKSFWSVNKYIFPIIYLYQYIYMSIPASNITLERYFSDLPDIKTKNRSALKFETIQALLLVRNWFNYGNFHHSTITTILNHLMDNDI</sequence>
<evidence type="ECO:0000313" key="7">
    <source>
        <dbReference type="EMBL" id="EGC29014.1"/>
    </source>
</evidence>
<keyword evidence="4" id="KW-0862">Zinc</keyword>
<dbReference type="InParanoid" id="F1A463"/>
<dbReference type="RefSeq" id="XP_003294456.1">
    <property type="nucleotide sequence ID" value="XM_003294408.1"/>
</dbReference>
<dbReference type="GeneID" id="10506765"/>
<evidence type="ECO:0000256" key="4">
    <source>
        <dbReference type="ARBA" id="ARBA00022833"/>
    </source>
</evidence>
<dbReference type="PANTHER" id="PTHR46481:SF10">
    <property type="entry name" value="ZINC FINGER BED DOMAIN-CONTAINING PROTEIN 39"/>
    <property type="match status" value="1"/>
</dbReference>
<accession>F1A463</accession>
<evidence type="ECO:0000256" key="2">
    <source>
        <dbReference type="ARBA" id="ARBA00022723"/>
    </source>
</evidence>
<organism evidence="7 8">
    <name type="scientific">Dictyostelium purpureum</name>
    <name type="common">Slime mold</name>
    <dbReference type="NCBI Taxonomy" id="5786"/>
    <lineage>
        <taxon>Eukaryota</taxon>
        <taxon>Amoebozoa</taxon>
        <taxon>Evosea</taxon>
        <taxon>Eumycetozoa</taxon>
        <taxon>Dictyostelia</taxon>
        <taxon>Dictyosteliales</taxon>
        <taxon>Dictyosteliaceae</taxon>
        <taxon>Dictyostelium</taxon>
    </lineage>
</organism>
<proteinExistence type="predicted"/>
<evidence type="ECO:0000256" key="1">
    <source>
        <dbReference type="ARBA" id="ARBA00004123"/>
    </source>
</evidence>
<dbReference type="InterPro" id="IPR052035">
    <property type="entry name" value="ZnF_BED_domain_contain"/>
</dbReference>
<dbReference type="GO" id="GO:0046983">
    <property type="term" value="F:protein dimerization activity"/>
    <property type="evidence" value="ECO:0007669"/>
    <property type="project" value="InterPro"/>
</dbReference>
<dbReference type="Pfam" id="PF05699">
    <property type="entry name" value="Dimer_Tnp_hAT"/>
    <property type="match status" value="1"/>
</dbReference>
<dbReference type="GO" id="GO:0008270">
    <property type="term" value="F:zinc ion binding"/>
    <property type="evidence" value="ECO:0007669"/>
    <property type="project" value="UniProtKB-KW"/>
</dbReference>
<dbReference type="EMBL" id="GL871500">
    <property type="protein sequence ID" value="EGC29014.1"/>
    <property type="molecule type" value="Genomic_DNA"/>
</dbReference>
<keyword evidence="3" id="KW-0863">Zinc-finger</keyword>
<dbReference type="PANTHER" id="PTHR46481">
    <property type="entry name" value="ZINC FINGER BED DOMAIN-CONTAINING PROTEIN 4"/>
    <property type="match status" value="1"/>
</dbReference>
<keyword evidence="5" id="KW-0539">Nucleus</keyword>
<evidence type="ECO:0000313" key="8">
    <source>
        <dbReference type="Proteomes" id="UP000001064"/>
    </source>
</evidence>
<evidence type="ECO:0000259" key="6">
    <source>
        <dbReference type="Pfam" id="PF05699"/>
    </source>
</evidence>
<dbReference type="InterPro" id="IPR012337">
    <property type="entry name" value="RNaseH-like_sf"/>
</dbReference>
<dbReference type="AlphaFoldDB" id="F1A463"/>
<dbReference type="GO" id="GO:0005634">
    <property type="term" value="C:nucleus"/>
    <property type="evidence" value="ECO:0007669"/>
    <property type="project" value="UniProtKB-SubCell"/>
</dbReference>
<dbReference type="SUPFAM" id="SSF53098">
    <property type="entry name" value="Ribonuclease H-like"/>
    <property type="match status" value="1"/>
</dbReference>
<evidence type="ECO:0000256" key="3">
    <source>
        <dbReference type="ARBA" id="ARBA00022771"/>
    </source>
</evidence>
<comment type="subcellular location">
    <subcellularLocation>
        <location evidence="1">Nucleus</location>
    </subcellularLocation>
</comment>
<dbReference type="VEuPathDB" id="AmoebaDB:DICPUDRAFT_73697"/>
<dbReference type="InterPro" id="IPR008906">
    <property type="entry name" value="HATC_C_dom"/>
</dbReference>